<accession>A0ABU4H0S6</accession>
<gene>
    <name evidence="3" type="ORF">R8Z58_09010</name>
</gene>
<dbReference type="RefSeq" id="WP_318353414.1">
    <property type="nucleotide sequence ID" value="NZ_JAWQEV010000002.1"/>
</dbReference>
<dbReference type="PROSITE" id="PS51257">
    <property type="entry name" value="PROKAR_LIPOPROTEIN"/>
    <property type="match status" value="1"/>
</dbReference>
<proteinExistence type="predicted"/>
<dbReference type="EMBL" id="JAWQEV010000002">
    <property type="protein sequence ID" value="MDW4572908.1"/>
    <property type="molecule type" value="Genomic_DNA"/>
</dbReference>
<keyword evidence="4" id="KW-1185">Reference proteome</keyword>
<feature type="compositionally biased region" description="Pro residues" evidence="1">
    <location>
        <begin position="29"/>
        <end position="41"/>
    </location>
</feature>
<evidence type="ECO:0000313" key="4">
    <source>
        <dbReference type="Proteomes" id="UP001283109"/>
    </source>
</evidence>
<dbReference type="Pfam" id="PF05305">
    <property type="entry name" value="DUF732"/>
    <property type="match status" value="1"/>
</dbReference>
<sequence length="139" mass="14611">MKPFVTVVGLALVVGLLTGCTVNIGTPVQPGPAEPQEPVAPEPATTAPQPEPVTSEDAFLDFMRREAPMTFNEVGEQELIAGGYTVCTFFRDGATGREVVESMATAADAFGDDPTDSLVLIYAAVSNLCPEYSTELDLG</sequence>
<evidence type="ECO:0000313" key="3">
    <source>
        <dbReference type="EMBL" id="MDW4572908.1"/>
    </source>
</evidence>
<evidence type="ECO:0000259" key="2">
    <source>
        <dbReference type="Pfam" id="PF05305"/>
    </source>
</evidence>
<feature type="domain" description="DUF732" evidence="2">
    <location>
        <begin position="56"/>
        <end position="131"/>
    </location>
</feature>
<evidence type="ECO:0000256" key="1">
    <source>
        <dbReference type="SAM" id="MobiDB-lite"/>
    </source>
</evidence>
<organism evidence="3 4">
    <name type="scientific">Microbacterium arthrosphaerae</name>
    <dbReference type="NCBI Taxonomy" id="792652"/>
    <lineage>
        <taxon>Bacteria</taxon>
        <taxon>Bacillati</taxon>
        <taxon>Actinomycetota</taxon>
        <taxon>Actinomycetes</taxon>
        <taxon>Micrococcales</taxon>
        <taxon>Microbacteriaceae</taxon>
        <taxon>Microbacterium</taxon>
    </lineage>
</organism>
<feature type="region of interest" description="Disordered" evidence="1">
    <location>
        <begin position="28"/>
        <end position="53"/>
    </location>
</feature>
<comment type="caution">
    <text evidence="3">The sequence shown here is derived from an EMBL/GenBank/DDBJ whole genome shotgun (WGS) entry which is preliminary data.</text>
</comment>
<dbReference type="Proteomes" id="UP001283109">
    <property type="component" value="Unassembled WGS sequence"/>
</dbReference>
<dbReference type="InterPro" id="IPR007969">
    <property type="entry name" value="DUF732"/>
</dbReference>
<protein>
    <submittedName>
        <fullName evidence="3">DUF732 domain-containing protein</fullName>
    </submittedName>
</protein>
<reference evidence="3 4" key="1">
    <citation type="submission" date="2023-11" db="EMBL/GenBank/DDBJ databases">
        <title>Draft genome sequence of Microbacterium arthrosphaerae JCM 30492.</title>
        <authorList>
            <person name="Zhang G."/>
            <person name="Ding Y."/>
        </authorList>
    </citation>
    <scope>NUCLEOTIDE SEQUENCE [LARGE SCALE GENOMIC DNA]</scope>
    <source>
        <strain evidence="3 4">JCM 30492</strain>
    </source>
</reference>
<name>A0ABU4H0S6_9MICO</name>